<evidence type="ECO:0000256" key="3">
    <source>
        <dbReference type="SAM" id="SignalP"/>
    </source>
</evidence>
<reference evidence="4 5" key="1">
    <citation type="submission" date="2023-09" db="EMBL/GenBank/DDBJ databases">
        <title>Nesidiocoris tenuis whole genome shotgun sequence.</title>
        <authorList>
            <person name="Shibata T."/>
            <person name="Shimoda M."/>
            <person name="Kobayashi T."/>
            <person name="Uehara T."/>
        </authorList>
    </citation>
    <scope>NUCLEOTIDE SEQUENCE [LARGE SCALE GENOMIC DNA]</scope>
    <source>
        <strain evidence="4 5">Japan</strain>
    </source>
</reference>
<evidence type="ECO:0000256" key="2">
    <source>
        <dbReference type="PROSITE-ProRule" id="PRU00497"/>
    </source>
</evidence>
<dbReference type="PROSITE" id="PS51155">
    <property type="entry name" value="CHIT_BIND_RR_2"/>
    <property type="match status" value="1"/>
</dbReference>
<gene>
    <name evidence="4" type="ORF">NTJ_14210</name>
</gene>
<organism evidence="4 5">
    <name type="scientific">Nesidiocoris tenuis</name>
    <dbReference type="NCBI Taxonomy" id="355587"/>
    <lineage>
        <taxon>Eukaryota</taxon>
        <taxon>Metazoa</taxon>
        <taxon>Ecdysozoa</taxon>
        <taxon>Arthropoda</taxon>
        <taxon>Hexapoda</taxon>
        <taxon>Insecta</taxon>
        <taxon>Pterygota</taxon>
        <taxon>Neoptera</taxon>
        <taxon>Paraneoptera</taxon>
        <taxon>Hemiptera</taxon>
        <taxon>Heteroptera</taxon>
        <taxon>Panheteroptera</taxon>
        <taxon>Cimicomorpha</taxon>
        <taxon>Miridae</taxon>
        <taxon>Dicyphina</taxon>
        <taxon>Nesidiocoris</taxon>
    </lineage>
</organism>
<dbReference type="InterPro" id="IPR031311">
    <property type="entry name" value="CHIT_BIND_RR_consensus"/>
</dbReference>
<dbReference type="InterPro" id="IPR000618">
    <property type="entry name" value="Insect_cuticle"/>
</dbReference>
<dbReference type="PANTHER" id="PTHR10380">
    <property type="entry name" value="CUTICLE PROTEIN"/>
    <property type="match status" value="1"/>
</dbReference>
<dbReference type="Proteomes" id="UP001307889">
    <property type="component" value="Chromosome 12"/>
</dbReference>
<keyword evidence="3" id="KW-0732">Signal</keyword>
<evidence type="ECO:0000256" key="1">
    <source>
        <dbReference type="ARBA" id="ARBA00022460"/>
    </source>
</evidence>
<dbReference type="Pfam" id="PF00379">
    <property type="entry name" value="Chitin_bind_4"/>
    <property type="match status" value="1"/>
</dbReference>
<dbReference type="EMBL" id="AP028920">
    <property type="protein sequence ID" value="BET01393.1"/>
    <property type="molecule type" value="Genomic_DNA"/>
</dbReference>
<sequence>MKTFAGALLLMAVCSAEGLTQYLQSRGTSYNPNPSYNRPLARVNRQQQIPYVQSPYVQSPYVQSPYVTSPQANYYRTAPSYVPIVSQKSIRDDTGYSYSYETADRTSVNERGLLKQGPEGDVIVADGSFSYVGPDGNQYTVTYRADENGFQPEGAHLPRPVESTFA</sequence>
<keyword evidence="1 2" id="KW-0193">Cuticle</keyword>
<evidence type="ECO:0000313" key="5">
    <source>
        <dbReference type="Proteomes" id="UP001307889"/>
    </source>
</evidence>
<evidence type="ECO:0000313" key="4">
    <source>
        <dbReference type="EMBL" id="BET01393.1"/>
    </source>
</evidence>
<proteinExistence type="predicted"/>
<dbReference type="PROSITE" id="PS00233">
    <property type="entry name" value="CHIT_BIND_RR_1"/>
    <property type="match status" value="1"/>
</dbReference>
<feature type="chain" id="PRO_5047202427" evidence="3">
    <location>
        <begin position="19"/>
        <end position="166"/>
    </location>
</feature>
<protein>
    <submittedName>
        <fullName evidence="4">Cuticle protein</fullName>
    </submittedName>
</protein>
<dbReference type="PANTHER" id="PTHR10380:SF173">
    <property type="entry name" value="CUTICULAR PROTEIN 47EF, ISOFORM C-RELATED"/>
    <property type="match status" value="1"/>
</dbReference>
<dbReference type="PRINTS" id="PR00947">
    <property type="entry name" value="CUTICLE"/>
</dbReference>
<keyword evidence="5" id="KW-1185">Reference proteome</keyword>
<name>A0ABN7BEX9_9HEMI</name>
<accession>A0ABN7BEX9</accession>
<feature type="signal peptide" evidence="3">
    <location>
        <begin position="1"/>
        <end position="18"/>
    </location>
</feature>
<dbReference type="InterPro" id="IPR050468">
    <property type="entry name" value="Cuticle_Struct_Prot"/>
</dbReference>